<dbReference type="Gene3D" id="1.20.1600.10">
    <property type="entry name" value="Outer membrane efflux proteins (OEP)"/>
    <property type="match status" value="1"/>
</dbReference>
<comment type="subcellular location">
    <subcellularLocation>
        <location evidence="2">Cell membrane</location>
        <topology evidence="2">Lipid-anchor</topology>
    </subcellularLocation>
</comment>
<evidence type="ECO:0000313" key="5">
    <source>
        <dbReference type="Proteomes" id="UP000248395"/>
    </source>
</evidence>
<keyword evidence="2 4" id="KW-0449">Lipoprotein</keyword>
<sequence length="470" mass="50686">MSSRQRIFLFLSSAALGACAVGPDYQPPASSLPAHYHFQPASTASQTVQPQWWTVFDDAALSQLVEQALQANLDLAQAEARVRQARASLGQVDSALWPQLSAGARSGRDQFSRNSENFANIPLANPKTAFNDYRLGLDASWEIDLFGHTARSREAASARLDSLQQQQADIALRVAAEVARNVIDYRGWVARQHNAQTQLADAAETLRLTRLLRQSGEVSDSELNQAAASVASLQATLPPLQTAQGAALTALSVLLDQPLAEVAARLAGERPIPATLAQPPIGLPADLLRRRADIRQAERELAAATADIGVAVAEQYPRLVLVGSGGWDSIHEGKLTAAASRFWNVGPQLSLPLLNGGRLKNQVSGREAARDAALAAYRQKVLAALADTETALLRYQQEEQRQQALHSSLQLAGRQLDIARQRLRVGEAAQTEVLAQSQQLALVKEQWLASQQAQAENLVALFKALGGDVK</sequence>
<dbReference type="InterPro" id="IPR010131">
    <property type="entry name" value="MdtP/NodT-like"/>
</dbReference>
<reference evidence="4 5" key="1">
    <citation type="submission" date="2018-05" db="EMBL/GenBank/DDBJ databases">
        <title>Genomic Encyclopedia of Type Strains, Phase IV (KMG-IV): sequencing the most valuable type-strain genomes for metagenomic binning, comparative biology and taxonomic classification.</title>
        <authorList>
            <person name="Goeker M."/>
        </authorList>
    </citation>
    <scope>NUCLEOTIDE SEQUENCE [LARGE SCALE GENOMIC DNA]</scope>
    <source>
        <strain evidence="4 5">DSM 25134</strain>
    </source>
</reference>
<evidence type="ECO:0000256" key="1">
    <source>
        <dbReference type="ARBA" id="ARBA00007613"/>
    </source>
</evidence>
<evidence type="ECO:0000256" key="2">
    <source>
        <dbReference type="RuleBase" id="RU362097"/>
    </source>
</evidence>
<keyword evidence="2" id="KW-0472">Membrane</keyword>
<dbReference type="EMBL" id="QJKC01000009">
    <property type="protein sequence ID" value="PXX46208.1"/>
    <property type="molecule type" value="Genomic_DNA"/>
</dbReference>
<comment type="caution">
    <text evidence="4">The sequence shown here is derived from an EMBL/GenBank/DDBJ whole genome shotgun (WGS) entry which is preliminary data.</text>
</comment>
<protein>
    <submittedName>
        <fullName evidence="4">NodT family efflux transporter outer membrane factor (OMF) lipoprotein</fullName>
    </submittedName>
</protein>
<keyword evidence="5" id="KW-1185">Reference proteome</keyword>
<keyword evidence="2" id="KW-0732">Signal</keyword>
<feature type="coiled-coil region" evidence="3">
    <location>
        <begin position="287"/>
        <end position="314"/>
    </location>
</feature>
<name>A0A318JCU4_9NEIS</name>
<gene>
    <name evidence="4" type="ORF">DFR38_10949</name>
</gene>
<dbReference type="GO" id="GO:0015562">
    <property type="term" value="F:efflux transmembrane transporter activity"/>
    <property type="evidence" value="ECO:0007669"/>
    <property type="project" value="InterPro"/>
</dbReference>
<dbReference type="Gene3D" id="2.20.200.10">
    <property type="entry name" value="Outer membrane efflux proteins (OEP)"/>
    <property type="match status" value="1"/>
</dbReference>
<dbReference type="SUPFAM" id="SSF56954">
    <property type="entry name" value="Outer membrane efflux proteins (OEP)"/>
    <property type="match status" value="1"/>
</dbReference>
<organism evidence="4 5">
    <name type="scientific">Aquitalea magnusonii</name>
    <dbReference type="NCBI Taxonomy" id="332411"/>
    <lineage>
        <taxon>Bacteria</taxon>
        <taxon>Pseudomonadati</taxon>
        <taxon>Pseudomonadota</taxon>
        <taxon>Betaproteobacteria</taxon>
        <taxon>Neisseriales</taxon>
        <taxon>Chromobacteriaceae</taxon>
        <taxon>Aquitalea</taxon>
    </lineage>
</organism>
<keyword evidence="2" id="KW-0812">Transmembrane</keyword>
<feature type="signal peptide" evidence="2">
    <location>
        <begin position="1"/>
        <end position="20"/>
    </location>
</feature>
<dbReference type="PANTHER" id="PTHR30203">
    <property type="entry name" value="OUTER MEMBRANE CATION EFFLUX PROTEIN"/>
    <property type="match status" value="1"/>
</dbReference>
<keyword evidence="2" id="KW-1134">Transmembrane beta strand</keyword>
<accession>A0A318JCU4</accession>
<dbReference type="OrthoDB" id="9770517at2"/>
<feature type="coiled-coil region" evidence="3">
    <location>
        <begin position="61"/>
        <end position="88"/>
    </location>
</feature>
<keyword evidence="3" id="KW-0175">Coiled coil</keyword>
<evidence type="ECO:0000256" key="3">
    <source>
        <dbReference type="SAM" id="Coils"/>
    </source>
</evidence>
<feature type="chain" id="PRO_5016193139" evidence="2">
    <location>
        <begin position="21"/>
        <end position="470"/>
    </location>
</feature>
<evidence type="ECO:0000313" key="4">
    <source>
        <dbReference type="EMBL" id="PXX46208.1"/>
    </source>
</evidence>
<dbReference type="AlphaFoldDB" id="A0A318JCU4"/>
<dbReference type="Proteomes" id="UP000248395">
    <property type="component" value="Unassembled WGS sequence"/>
</dbReference>
<dbReference type="InterPro" id="IPR003423">
    <property type="entry name" value="OMP_efflux"/>
</dbReference>
<proteinExistence type="inferred from homology"/>
<dbReference type="PANTHER" id="PTHR30203:SF25">
    <property type="entry name" value="OUTER MEMBRANE PROTEIN-RELATED"/>
    <property type="match status" value="1"/>
</dbReference>
<dbReference type="RefSeq" id="WP_110313392.1">
    <property type="nucleotide sequence ID" value="NZ_QJKC01000009.1"/>
</dbReference>
<dbReference type="PROSITE" id="PS51257">
    <property type="entry name" value="PROKAR_LIPOPROTEIN"/>
    <property type="match status" value="1"/>
</dbReference>
<dbReference type="NCBIfam" id="TIGR01845">
    <property type="entry name" value="outer_NodT"/>
    <property type="match status" value="1"/>
</dbReference>
<dbReference type="Pfam" id="PF02321">
    <property type="entry name" value="OEP"/>
    <property type="match status" value="2"/>
</dbReference>
<dbReference type="GO" id="GO:0005886">
    <property type="term" value="C:plasma membrane"/>
    <property type="evidence" value="ECO:0007669"/>
    <property type="project" value="UniProtKB-SubCell"/>
</dbReference>
<comment type="similarity">
    <text evidence="1 2">Belongs to the outer membrane factor (OMF) (TC 1.B.17) family.</text>
</comment>
<keyword evidence="2" id="KW-0564">Palmitate</keyword>